<gene>
    <name evidence="1" type="ORF">IAB88_08930</name>
</gene>
<reference evidence="1" key="2">
    <citation type="journal article" date="2021" name="PeerJ">
        <title>Extensive microbial diversity within the chicken gut microbiome revealed by metagenomics and culture.</title>
        <authorList>
            <person name="Gilroy R."/>
            <person name="Ravi A."/>
            <person name="Getino M."/>
            <person name="Pursley I."/>
            <person name="Horton D.L."/>
            <person name="Alikhan N.F."/>
            <person name="Baker D."/>
            <person name="Gharbi K."/>
            <person name="Hall N."/>
            <person name="Watson M."/>
            <person name="Adriaenssens E.M."/>
            <person name="Foster-Nyarko E."/>
            <person name="Jarju S."/>
            <person name="Secka A."/>
            <person name="Antonio M."/>
            <person name="Oren A."/>
            <person name="Chaudhuri R.R."/>
            <person name="La Ragione R."/>
            <person name="Hildebrand F."/>
            <person name="Pallen M.J."/>
        </authorList>
    </citation>
    <scope>NUCLEOTIDE SEQUENCE</scope>
    <source>
        <strain evidence="1">6919</strain>
    </source>
</reference>
<organism evidence="1 2">
    <name type="scientific">Candidatus Limisoma faecipullorum</name>
    <dbReference type="NCBI Taxonomy" id="2840854"/>
    <lineage>
        <taxon>Bacteria</taxon>
        <taxon>Pseudomonadati</taxon>
        <taxon>Bacteroidota</taxon>
        <taxon>Bacteroidia</taxon>
        <taxon>Bacteroidales</taxon>
        <taxon>Candidatus Limisoma</taxon>
    </lineage>
</organism>
<comment type="caution">
    <text evidence="1">The sequence shown here is derived from an EMBL/GenBank/DDBJ whole genome shotgun (WGS) entry which is preliminary data.</text>
</comment>
<accession>A0A9D9IRZ7</accession>
<dbReference type="Proteomes" id="UP000823598">
    <property type="component" value="Unassembled WGS sequence"/>
</dbReference>
<evidence type="ECO:0000313" key="1">
    <source>
        <dbReference type="EMBL" id="MBO8477100.1"/>
    </source>
</evidence>
<protein>
    <submittedName>
        <fullName evidence="1">Uncharacterized protein</fullName>
    </submittedName>
</protein>
<dbReference type="AlphaFoldDB" id="A0A9D9IRZ7"/>
<name>A0A9D9IRZ7_9BACT</name>
<proteinExistence type="predicted"/>
<dbReference type="EMBL" id="JADIMC010000103">
    <property type="protein sequence ID" value="MBO8477100.1"/>
    <property type="molecule type" value="Genomic_DNA"/>
</dbReference>
<evidence type="ECO:0000313" key="2">
    <source>
        <dbReference type="Proteomes" id="UP000823598"/>
    </source>
</evidence>
<sequence length="167" mass="20178">MKKILIFAVCVLSGVAVFAQHRYDDRRAGFRGDRCEAICLHFAESCRLNDEEVAKFKEIYKDYYEELQTIREKYRMERRRDLSDEEVESQMKGKLERSKKIAELKEKYYDKFKTVLTPRQIARLYDDKDGFYRNGERHFKEYYRRGDVDCYDRDCYGGGHHRGCCNW</sequence>
<reference evidence="1" key="1">
    <citation type="submission" date="2020-10" db="EMBL/GenBank/DDBJ databases">
        <authorList>
            <person name="Gilroy R."/>
        </authorList>
    </citation>
    <scope>NUCLEOTIDE SEQUENCE</scope>
    <source>
        <strain evidence="1">6919</strain>
    </source>
</reference>